<feature type="transmembrane region" description="Helical" evidence="8">
    <location>
        <begin position="87"/>
        <end position="108"/>
    </location>
</feature>
<comment type="subcellular location">
    <subcellularLocation>
        <location evidence="1">Cell membrane</location>
        <topology evidence="1">Multi-pass membrane protein</topology>
    </subcellularLocation>
</comment>
<dbReference type="KEGG" id="gax:Pan161_41570"/>
<gene>
    <name evidence="9" type="ORF">Pan161_41570</name>
</gene>
<keyword evidence="7 8" id="KW-0472">Membrane</keyword>
<keyword evidence="4" id="KW-1003">Cell membrane</keyword>
<dbReference type="RefSeq" id="WP_145230208.1">
    <property type="nucleotide sequence ID" value="NZ_CP036343.1"/>
</dbReference>
<keyword evidence="3" id="KW-0813">Transport</keyword>
<dbReference type="EMBL" id="CP036343">
    <property type="protein sequence ID" value="QDT92490.1"/>
    <property type="molecule type" value="Genomic_DNA"/>
</dbReference>
<dbReference type="CDD" id="cd09319">
    <property type="entry name" value="TDT_like_1"/>
    <property type="match status" value="1"/>
</dbReference>
<evidence type="ECO:0000256" key="4">
    <source>
        <dbReference type="ARBA" id="ARBA00022475"/>
    </source>
</evidence>
<evidence type="ECO:0000313" key="10">
    <source>
        <dbReference type="Proteomes" id="UP000316855"/>
    </source>
</evidence>
<dbReference type="PANTHER" id="PTHR31686">
    <property type="match status" value="1"/>
</dbReference>
<feature type="transmembrane region" description="Helical" evidence="8">
    <location>
        <begin position="43"/>
        <end position="66"/>
    </location>
</feature>
<feature type="transmembrane region" description="Helical" evidence="8">
    <location>
        <begin position="181"/>
        <end position="204"/>
    </location>
</feature>
<feature type="transmembrane region" description="Helical" evidence="8">
    <location>
        <begin position="318"/>
        <end position="339"/>
    </location>
</feature>
<dbReference type="OrthoDB" id="958273at2"/>
<keyword evidence="6 8" id="KW-1133">Transmembrane helix</keyword>
<proteinExistence type="inferred from homology"/>
<keyword evidence="5 8" id="KW-0812">Transmembrane</keyword>
<dbReference type="InterPro" id="IPR038665">
    <property type="entry name" value="Voltage-dep_anion_channel_sf"/>
</dbReference>
<accession>A0A517VHK1</accession>
<evidence type="ECO:0000313" key="9">
    <source>
        <dbReference type="EMBL" id="QDT92490.1"/>
    </source>
</evidence>
<organism evidence="9 10">
    <name type="scientific">Gimesia algae</name>
    <dbReference type="NCBI Taxonomy" id="2527971"/>
    <lineage>
        <taxon>Bacteria</taxon>
        <taxon>Pseudomonadati</taxon>
        <taxon>Planctomycetota</taxon>
        <taxon>Planctomycetia</taxon>
        <taxon>Planctomycetales</taxon>
        <taxon>Planctomycetaceae</taxon>
        <taxon>Gimesia</taxon>
    </lineage>
</organism>
<feature type="transmembrane region" description="Helical" evidence="8">
    <location>
        <begin position="149"/>
        <end position="169"/>
    </location>
</feature>
<protein>
    <submittedName>
        <fullName evidence="9">Putative membrane protein</fullName>
    </submittedName>
</protein>
<evidence type="ECO:0000256" key="5">
    <source>
        <dbReference type="ARBA" id="ARBA00022692"/>
    </source>
</evidence>
<feature type="transmembrane region" description="Helical" evidence="8">
    <location>
        <begin position="259"/>
        <end position="281"/>
    </location>
</feature>
<keyword evidence="10" id="KW-1185">Reference proteome</keyword>
<name>A0A517VHK1_9PLAN</name>
<feature type="transmembrane region" description="Helical" evidence="8">
    <location>
        <begin position="20"/>
        <end position="37"/>
    </location>
</feature>
<evidence type="ECO:0000256" key="8">
    <source>
        <dbReference type="SAM" id="Phobius"/>
    </source>
</evidence>
<dbReference type="AlphaFoldDB" id="A0A517VHK1"/>
<feature type="transmembrane region" description="Helical" evidence="8">
    <location>
        <begin position="114"/>
        <end position="137"/>
    </location>
</feature>
<dbReference type="Pfam" id="PF03595">
    <property type="entry name" value="SLAC1"/>
    <property type="match status" value="1"/>
</dbReference>
<dbReference type="GO" id="GO:0005886">
    <property type="term" value="C:plasma membrane"/>
    <property type="evidence" value="ECO:0007669"/>
    <property type="project" value="UniProtKB-SubCell"/>
</dbReference>
<dbReference type="Proteomes" id="UP000316855">
    <property type="component" value="Chromosome"/>
</dbReference>
<dbReference type="InterPro" id="IPR004695">
    <property type="entry name" value="SLAC1/Mae1/Ssu1/TehA"/>
</dbReference>
<evidence type="ECO:0000256" key="1">
    <source>
        <dbReference type="ARBA" id="ARBA00004651"/>
    </source>
</evidence>
<feature type="transmembrane region" description="Helical" evidence="8">
    <location>
        <begin position="216"/>
        <end position="239"/>
    </location>
</feature>
<dbReference type="GO" id="GO:0000319">
    <property type="term" value="F:sulfite transmembrane transporter activity"/>
    <property type="evidence" value="ECO:0007669"/>
    <property type="project" value="TreeGrafter"/>
</dbReference>
<evidence type="ECO:0000256" key="2">
    <source>
        <dbReference type="ARBA" id="ARBA00008566"/>
    </source>
</evidence>
<evidence type="ECO:0000256" key="6">
    <source>
        <dbReference type="ARBA" id="ARBA00022989"/>
    </source>
</evidence>
<evidence type="ECO:0000256" key="7">
    <source>
        <dbReference type="ARBA" id="ARBA00023136"/>
    </source>
</evidence>
<feature type="transmembrane region" description="Helical" evidence="8">
    <location>
        <begin position="293"/>
        <end position="312"/>
    </location>
</feature>
<dbReference type="Gene3D" id="1.50.10.150">
    <property type="entry name" value="Voltage-dependent anion channel"/>
    <property type="match status" value="1"/>
</dbReference>
<comment type="similarity">
    <text evidence="2">Belongs to the tellurite-resistance/dicarboxylate transporter (TDT) family.</text>
</comment>
<evidence type="ECO:0000256" key="3">
    <source>
        <dbReference type="ARBA" id="ARBA00022448"/>
    </source>
</evidence>
<reference evidence="9 10" key="1">
    <citation type="submission" date="2019-02" db="EMBL/GenBank/DDBJ databases">
        <title>Deep-cultivation of Planctomycetes and their phenomic and genomic characterization uncovers novel biology.</title>
        <authorList>
            <person name="Wiegand S."/>
            <person name="Jogler M."/>
            <person name="Boedeker C."/>
            <person name="Pinto D."/>
            <person name="Vollmers J."/>
            <person name="Rivas-Marin E."/>
            <person name="Kohn T."/>
            <person name="Peeters S.H."/>
            <person name="Heuer A."/>
            <person name="Rast P."/>
            <person name="Oberbeckmann S."/>
            <person name="Bunk B."/>
            <person name="Jeske O."/>
            <person name="Meyerdierks A."/>
            <person name="Storesund J.E."/>
            <person name="Kallscheuer N."/>
            <person name="Luecker S."/>
            <person name="Lage O.M."/>
            <person name="Pohl T."/>
            <person name="Merkel B.J."/>
            <person name="Hornburger P."/>
            <person name="Mueller R.-W."/>
            <person name="Bruemmer F."/>
            <person name="Labrenz M."/>
            <person name="Spormann A.M."/>
            <person name="Op den Camp H."/>
            <person name="Overmann J."/>
            <person name="Amann R."/>
            <person name="Jetten M.S.M."/>
            <person name="Mascher T."/>
            <person name="Medema M.H."/>
            <person name="Devos D.P."/>
            <person name="Kaster A.-K."/>
            <person name="Ovreas L."/>
            <person name="Rohde M."/>
            <person name="Galperin M.Y."/>
            <person name="Jogler C."/>
        </authorList>
    </citation>
    <scope>NUCLEOTIDE SEQUENCE [LARGE SCALE GENOMIC DNA]</scope>
    <source>
        <strain evidence="9 10">Pan161</strain>
    </source>
</reference>
<dbReference type="PANTHER" id="PTHR31686:SF1">
    <property type="entry name" value="SULFITE EFFLUX PUMP SSU1"/>
    <property type="match status" value="1"/>
</dbReference>
<sequence>MQFKLESDQSYSVKQTAMEGKLKSFAIVMATGIVSIACGQLNLWLISYGLLALCLASSAYLLFYNGAQMKKHKQLAIAEFLAPPTGFDFYTIVAASCILGSQFLQIVYLPAFALLLWLMSLIVWAWLSYSLLAHFIIRQSRLELVRDVHGGWLLLVVATQAVAVLGTSLSREFTVFREALVFLSLGLWLVGGLLYLWIISLIMYRSIFFAMNSNSLAPPYWISMGAMAISTLTGAGLISTAQNSVILSQVLPFLKGLTLLYWVIATWWIPLLVILGVWRHMIQKVSLSYDSQFWSIVFPLGMYSACTHRLAVELNYPPLMLAANLFAYIALGAWLITVVKMAYASLPAAVTIK</sequence>
<dbReference type="InterPro" id="IPR051629">
    <property type="entry name" value="Sulfite_efflux_TDT"/>
</dbReference>